<dbReference type="Pfam" id="PF00817">
    <property type="entry name" value="IMS"/>
    <property type="match status" value="1"/>
</dbReference>
<keyword evidence="5 15" id="KW-0808">Transferase</keyword>
<dbReference type="GO" id="GO:0003887">
    <property type="term" value="F:DNA-directed DNA polymerase activity"/>
    <property type="evidence" value="ECO:0007669"/>
    <property type="project" value="UniProtKB-UniRule"/>
</dbReference>
<dbReference type="Proteomes" id="UP000019681">
    <property type="component" value="Unassembled WGS sequence"/>
</dbReference>
<dbReference type="HAMAP" id="MF_01113">
    <property type="entry name" value="DNApol_IV"/>
    <property type="match status" value="1"/>
</dbReference>
<dbReference type="SUPFAM" id="SSF100879">
    <property type="entry name" value="Lesion bypass DNA polymerase (Y-family), little finger domain"/>
    <property type="match status" value="1"/>
</dbReference>
<comment type="function">
    <text evidence="15">Poorly processive, error-prone DNA polymerase involved in untargeted mutagenesis. Copies undamaged DNA at stalled replication forks, which arise in vivo from mismatched or misaligned primer ends. These misaligned primers can be extended by PolIV. Exhibits no 3'-5' exonuclease (proofreading) activity. May be involved in translesional synthesis, in conjunction with the beta clamp from PolIII.</text>
</comment>
<reference evidence="17 18" key="1">
    <citation type="journal article" date="2014" name="Genome Announc.">
        <title>Draft Genome Sequence of Fervidicella metallireducens Strain AeBT, an Iron-Reducing Thermoanaerobe from the Great Artesian Basin.</title>
        <authorList>
            <person name="Patel B.K."/>
        </authorList>
    </citation>
    <scope>NUCLEOTIDE SEQUENCE [LARGE SCALE GENOMIC DNA]</scope>
    <source>
        <strain evidence="17 18">AeB</strain>
    </source>
</reference>
<evidence type="ECO:0000259" key="16">
    <source>
        <dbReference type="PROSITE" id="PS50173"/>
    </source>
</evidence>
<keyword evidence="8 15" id="KW-0479">Metal-binding</keyword>
<gene>
    <name evidence="15" type="primary">dinB</name>
    <name evidence="17" type="ORF">Q428_09775</name>
</gene>
<organism evidence="17 18">
    <name type="scientific">Fervidicella metallireducens AeB</name>
    <dbReference type="NCBI Taxonomy" id="1403537"/>
    <lineage>
        <taxon>Bacteria</taxon>
        <taxon>Bacillati</taxon>
        <taxon>Bacillota</taxon>
        <taxon>Clostridia</taxon>
        <taxon>Eubacteriales</taxon>
        <taxon>Clostridiaceae</taxon>
        <taxon>Fervidicella</taxon>
    </lineage>
</organism>
<evidence type="ECO:0000256" key="6">
    <source>
        <dbReference type="ARBA" id="ARBA00022695"/>
    </source>
</evidence>
<dbReference type="InterPro" id="IPR036775">
    <property type="entry name" value="DNA_pol_Y-fam_lit_finger_sf"/>
</dbReference>
<proteinExistence type="inferred from homology"/>
<dbReference type="RefSeq" id="WP_035380319.1">
    <property type="nucleotide sequence ID" value="NZ_AZQP01000029.1"/>
</dbReference>
<dbReference type="Gene3D" id="3.40.1170.60">
    <property type="match status" value="1"/>
</dbReference>
<keyword evidence="12 15" id="KW-0238">DNA-binding</keyword>
<dbReference type="EMBL" id="AZQP01000029">
    <property type="protein sequence ID" value="EYE88087.1"/>
    <property type="molecule type" value="Genomic_DNA"/>
</dbReference>
<dbReference type="STRING" id="1403537.Q428_09775"/>
<dbReference type="GO" id="GO:0003684">
    <property type="term" value="F:damaged DNA binding"/>
    <property type="evidence" value="ECO:0007669"/>
    <property type="project" value="InterPro"/>
</dbReference>
<comment type="caution">
    <text evidence="17">The sequence shown here is derived from an EMBL/GenBank/DDBJ whole genome shotgun (WGS) entry which is preliminary data.</text>
</comment>
<evidence type="ECO:0000256" key="5">
    <source>
        <dbReference type="ARBA" id="ARBA00022679"/>
    </source>
</evidence>
<feature type="site" description="Substrate discrimination" evidence="15">
    <location>
        <position position="13"/>
    </location>
</feature>
<dbReference type="Gene3D" id="1.10.150.20">
    <property type="entry name" value="5' to 3' exonuclease, C-terminal subdomain"/>
    <property type="match status" value="1"/>
</dbReference>
<feature type="binding site" evidence="15">
    <location>
        <position position="104"/>
    </location>
    <ligand>
        <name>Mg(2+)</name>
        <dbReference type="ChEBI" id="CHEBI:18420"/>
    </ligand>
</feature>
<accession>A0A017RTW1</accession>
<dbReference type="AlphaFoldDB" id="A0A017RTW1"/>
<comment type="catalytic activity">
    <reaction evidence="14 15">
        <text>DNA(n) + a 2'-deoxyribonucleoside 5'-triphosphate = DNA(n+1) + diphosphate</text>
        <dbReference type="Rhea" id="RHEA:22508"/>
        <dbReference type="Rhea" id="RHEA-COMP:17339"/>
        <dbReference type="Rhea" id="RHEA-COMP:17340"/>
        <dbReference type="ChEBI" id="CHEBI:33019"/>
        <dbReference type="ChEBI" id="CHEBI:61560"/>
        <dbReference type="ChEBI" id="CHEBI:173112"/>
        <dbReference type="EC" id="2.7.7.7"/>
    </reaction>
</comment>
<evidence type="ECO:0000313" key="17">
    <source>
        <dbReference type="EMBL" id="EYE88087.1"/>
    </source>
</evidence>
<dbReference type="InterPro" id="IPR001126">
    <property type="entry name" value="UmuC"/>
</dbReference>
<dbReference type="GO" id="GO:0009432">
    <property type="term" value="P:SOS response"/>
    <property type="evidence" value="ECO:0007669"/>
    <property type="project" value="TreeGrafter"/>
</dbReference>
<evidence type="ECO:0000256" key="8">
    <source>
        <dbReference type="ARBA" id="ARBA00022723"/>
    </source>
</evidence>
<keyword evidence="9 15" id="KW-0227">DNA damage</keyword>
<dbReference type="NCBIfam" id="NF002677">
    <property type="entry name" value="PRK02406.1"/>
    <property type="match status" value="1"/>
</dbReference>
<dbReference type="Pfam" id="PF11799">
    <property type="entry name" value="IMS_C"/>
    <property type="match status" value="1"/>
</dbReference>
<keyword evidence="10 15" id="KW-0460">Magnesium</keyword>
<evidence type="ECO:0000256" key="15">
    <source>
        <dbReference type="HAMAP-Rule" id="MF_01113"/>
    </source>
</evidence>
<comment type="subcellular location">
    <subcellularLocation>
        <location evidence="1 15">Cytoplasm</location>
    </subcellularLocation>
</comment>
<evidence type="ECO:0000256" key="1">
    <source>
        <dbReference type="ARBA" id="ARBA00004496"/>
    </source>
</evidence>
<dbReference type="CDD" id="cd03586">
    <property type="entry name" value="PolY_Pol_IV_kappa"/>
    <property type="match status" value="1"/>
</dbReference>
<feature type="domain" description="UmuC" evidence="16">
    <location>
        <begin position="4"/>
        <end position="186"/>
    </location>
</feature>
<dbReference type="InterPro" id="IPR053848">
    <property type="entry name" value="IMS_HHH_1"/>
</dbReference>
<sequence>MRKILHVDLNAFYASVEQALNPDLEGLPVAVAGDKEKRTGIILTSSYEARKFGVKTGMTVGDAKNLCPNLVLVKPNFKNYMSYSIRVMDILRSFSPDVEQFSIDEAWVDVTGCEHLFGDGAEIADKIRHKIKDELNITASVGVSYCKLVAKMASDLKKPDATTVVMKEDLEKVIWPLPINDLMGVGRKTRIKLNDIGIFTIGDLANSSLSFIEKRFGKVGRYLWYFANGIDNSKVSTLRETAKGIGNSITTPRDIVNLEEASEVLMVLSESVGKRLREHGLEGDVIEITVRTSDFNTFVRQRKIYHHTDTTYEIHKNALKLLSENWVNENRIRLLGVRVTGLRESSGFKQMSFFEEKAVQKNEVLDRCMDTIRDKYGKNAIVRASMMVNESHKSINIVSDKEWTPMNPFNKGGGNL</sequence>
<keyword evidence="11 15" id="KW-0239">DNA-directed DNA polymerase</keyword>
<evidence type="ECO:0000313" key="18">
    <source>
        <dbReference type="Proteomes" id="UP000019681"/>
    </source>
</evidence>
<feature type="binding site" evidence="15">
    <location>
        <position position="8"/>
    </location>
    <ligand>
        <name>Mg(2+)</name>
        <dbReference type="ChEBI" id="CHEBI:18420"/>
    </ligand>
</feature>
<dbReference type="Gene3D" id="3.30.70.270">
    <property type="match status" value="1"/>
</dbReference>
<dbReference type="Gene3D" id="3.30.1490.100">
    <property type="entry name" value="DNA polymerase, Y-family, little finger domain"/>
    <property type="match status" value="1"/>
</dbReference>
<dbReference type="Pfam" id="PF21999">
    <property type="entry name" value="IMS_HHH_1"/>
    <property type="match status" value="1"/>
</dbReference>
<keyword evidence="13 15" id="KW-0234">DNA repair</keyword>
<evidence type="ECO:0000256" key="7">
    <source>
        <dbReference type="ARBA" id="ARBA00022705"/>
    </source>
</evidence>
<dbReference type="GO" id="GO:0006261">
    <property type="term" value="P:DNA-templated DNA replication"/>
    <property type="evidence" value="ECO:0007669"/>
    <property type="project" value="UniProtKB-UniRule"/>
</dbReference>
<protein>
    <recommendedName>
        <fullName evidence="15">DNA polymerase IV</fullName>
        <shortName evidence="15">Pol IV</shortName>
        <ecNumber evidence="15">2.7.7.7</ecNumber>
    </recommendedName>
</protein>
<dbReference type="GO" id="GO:0042276">
    <property type="term" value="P:error-prone translesion synthesis"/>
    <property type="evidence" value="ECO:0007669"/>
    <property type="project" value="TreeGrafter"/>
</dbReference>
<dbReference type="GO" id="GO:0000287">
    <property type="term" value="F:magnesium ion binding"/>
    <property type="evidence" value="ECO:0007669"/>
    <property type="project" value="UniProtKB-UniRule"/>
</dbReference>
<evidence type="ECO:0000256" key="10">
    <source>
        <dbReference type="ARBA" id="ARBA00022842"/>
    </source>
</evidence>
<comment type="subunit">
    <text evidence="15">Monomer.</text>
</comment>
<keyword evidence="3 15" id="KW-0515">Mutator protein</keyword>
<dbReference type="InterPro" id="IPR043502">
    <property type="entry name" value="DNA/RNA_pol_sf"/>
</dbReference>
<evidence type="ECO:0000256" key="9">
    <source>
        <dbReference type="ARBA" id="ARBA00022763"/>
    </source>
</evidence>
<evidence type="ECO:0000256" key="12">
    <source>
        <dbReference type="ARBA" id="ARBA00023125"/>
    </source>
</evidence>
<evidence type="ECO:0000256" key="4">
    <source>
        <dbReference type="ARBA" id="ARBA00022490"/>
    </source>
</evidence>
<feature type="active site" evidence="15">
    <location>
        <position position="105"/>
    </location>
</feature>
<dbReference type="InterPro" id="IPR017961">
    <property type="entry name" value="DNA_pol_Y-fam_little_finger"/>
</dbReference>
<keyword evidence="6 15" id="KW-0548">Nucleotidyltransferase</keyword>
<dbReference type="PANTHER" id="PTHR11076">
    <property type="entry name" value="DNA REPAIR POLYMERASE UMUC / TRANSFERASE FAMILY MEMBER"/>
    <property type="match status" value="1"/>
</dbReference>
<dbReference type="InterPro" id="IPR022880">
    <property type="entry name" value="DNApol_IV"/>
</dbReference>
<keyword evidence="7 15" id="KW-0235">DNA replication</keyword>
<dbReference type="SUPFAM" id="SSF56672">
    <property type="entry name" value="DNA/RNA polymerases"/>
    <property type="match status" value="1"/>
</dbReference>
<keyword evidence="4 15" id="KW-0963">Cytoplasm</keyword>
<dbReference type="PROSITE" id="PS50173">
    <property type="entry name" value="UMUC"/>
    <property type="match status" value="1"/>
</dbReference>
<evidence type="ECO:0000256" key="13">
    <source>
        <dbReference type="ARBA" id="ARBA00023204"/>
    </source>
</evidence>
<dbReference type="InterPro" id="IPR050116">
    <property type="entry name" value="DNA_polymerase-Y"/>
</dbReference>
<dbReference type="GO" id="GO:0005829">
    <property type="term" value="C:cytosol"/>
    <property type="evidence" value="ECO:0007669"/>
    <property type="project" value="TreeGrafter"/>
</dbReference>
<comment type="similarity">
    <text evidence="2 15">Belongs to the DNA polymerase type-Y family.</text>
</comment>
<evidence type="ECO:0000256" key="14">
    <source>
        <dbReference type="ARBA" id="ARBA00049244"/>
    </source>
</evidence>
<evidence type="ECO:0000256" key="11">
    <source>
        <dbReference type="ARBA" id="ARBA00022932"/>
    </source>
</evidence>
<dbReference type="PANTHER" id="PTHR11076:SF35">
    <property type="entry name" value="DNA REPAIR PROTEIN HOMOLOG YOBH"/>
    <property type="match status" value="1"/>
</dbReference>
<keyword evidence="18" id="KW-1185">Reference proteome</keyword>
<comment type="cofactor">
    <cofactor evidence="15">
        <name>Mg(2+)</name>
        <dbReference type="ChEBI" id="CHEBI:18420"/>
    </cofactor>
    <text evidence="15">Binds 2 magnesium ions per subunit.</text>
</comment>
<dbReference type="OrthoDB" id="9808813at2"/>
<evidence type="ECO:0000256" key="3">
    <source>
        <dbReference type="ARBA" id="ARBA00022457"/>
    </source>
</evidence>
<name>A0A017RTW1_9CLOT</name>
<dbReference type="NCBIfam" id="NF002848">
    <property type="entry name" value="PRK03103.1"/>
    <property type="match status" value="1"/>
</dbReference>
<dbReference type="InterPro" id="IPR043128">
    <property type="entry name" value="Rev_trsase/Diguanyl_cyclase"/>
</dbReference>
<dbReference type="EC" id="2.7.7.7" evidence="15"/>
<dbReference type="FunFam" id="3.40.1170.60:FF:000003">
    <property type="entry name" value="DNA polymerase eta"/>
    <property type="match status" value="1"/>
</dbReference>
<evidence type="ECO:0000256" key="2">
    <source>
        <dbReference type="ARBA" id="ARBA00010945"/>
    </source>
</evidence>
<dbReference type="GO" id="GO:0006281">
    <property type="term" value="P:DNA repair"/>
    <property type="evidence" value="ECO:0007669"/>
    <property type="project" value="UniProtKB-UniRule"/>
</dbReference>